<proteinExistence type="predicted"/>
<sequence>MVKVKQKNLKEIIDAVQGYDRLLIVGCGGCASVCLGGGQREVDRLCMDLNFFFKSENRPARATGYTLERQCNPLFLEELQPIIGNYDCVLSMACGAGCQYLAETYPETPIFPAVNTVAIGIDREIGVYEERCRACGACVLGYTGGVCPVTRCAKGLFNGPCGGTNKGMCEVNPNVPCAWIEIYNRLKKQDRLDNIMKITPAMEWQNQVQRTLVQER</sequence>
<name>C0QF52_DESAH</name>
<dbReference type="RefSeq" id="WP_015906267.1">
    <property type="nucleotide sequence ID" value="NC_012108.1"/>
</dbReference>
<protein>
    <submittedName>
        <fullName evidence="2">Zinc-finger protein</fullName>
    </submittedName>
</protein>
<keyword evidence="3" id="KW-1185">Reference proteome</keyword>
<accession>C0QF52</accession>
<dbReference type="STRING" id="177437.HRM2_44970"/>
<dbReference type="AlphaFoldDB" id="C0QF52"/>
<dbReference type="KEGG" id="dat:HRM2_44970"/>
<keyword evidence="2" id="KW-0862">Zinc</keyword>
<dbReference type="PANTHER" id="PTHR38755">
    <property type="entry name" value="5,10-METHYLENETETRAHYDROFOLATE REDUCTASE"/>
    <property type="match status" value="1"/>
</dbReference>
<evidence type="ECO:0000313" key="2">
    <source>
        <dbReference type="EMBL" id="ACN17553.1"/>
    </source>
</evidence>
<dbReference type="Proteomes" id="UP000000442">
    <property type="component" value="Chromosome"/>
</dbReference>
<keyword evidence="2" id="KW-0863">Zinc-finger</keyword>
<gene>
    <name evidence="2" type="ordered locus">HRM2_44970</name>
</gene>
<dbReference type="EMBL" id="CP001087">
    <property type="protein sequence ID" value="ACN17553.1"/>
    <property type="molecule type" value="Genomic_DNA"/>
</dbReference>
<dbReference type="InterPro" id="IPR022026">
    <property type="entry name" value="DUF5981"/>
</dbReference>
<dbReference type="PANTHER" id="PTHR38755:SF1">
    <property type="entry name" value="METHYLENE-TETRAHYDROFOLATE REDUCTASE C-TERMINAL DOMAIN-CONTAINING PROTEIN"/>
    <property type="match status" value="1"/>
</dbReference>
<feature type="domain" description="Methylene-tetrahydrofolate reductase C-terminal-like" evidence="1">
    <location>
        <begin position="111"/>
        <end position="205"/>
    </location>
</feature>
<dbReference type="OrthoDB" id="9803687at2"/>
<reference evidence="2 3" key="1">
    <citation type="journal article" date="2009" name="Environ. Microbiol.">
        <title>Genome sequence of Desulfobacterium autotrophicum HRM2, a marine sulfate reducer oxidizing organic carbon completely to carbon dioxide.</title>
        <authorList>
            <person name="Strittmatter A.W."/>
            <person name="Liesegang H."/>
            <person name="Rabus R."/>
            <person name="Decker I."/>
            <person name="Amann J."/>
            <person name="Andres S."/>
            <person name="Henne A."/>
            <person name="Fricke W.F."/>
            <person name="Martinez-Arias R."/>
            <person name="Bartels D."/>
            <person name="Goesmann A."/>
            <person name="Krause L."/>
            <person name="Puehler A."/>
            <person name="Klenk H.P."/>
            <person name="Richter M."/>
            <person name="Schuler M."/>
            <person name="Gloeckner F.O."/>
            <person name="Meyerdierks A."/>
            <person name="Gottschalk G."/>
            <person name="Amann R."/>
        </authorList>
    </citation>
    <scope>NUCLEOTIDE SEQUENCE [LARGE SCALE GENOMIC DNA]</scope>
    <source>
        <strain evidence="3">ATCC 43914 / DSM 3382 / HRM2</strain>
    </source>
</reference>
<dbReference type="GO" id="GO:0008270">
    <property type="term" value="F:zinc ion binding"/>
    <property type="evidence" value="ECO:0007669"/>
    <property type="project" value="UniProtKB-KW"/>
</dbReference>
<organism evidence="2 3">
    <name type="scientific">Desulforapulum autotrophicum (strain ATCC 43914 / DSM 3382 / VKM B-1955 / HRM2)</name>
    <name type="common">Desulfobacterium autotrophicum</name>
    <dbReference type="NCBI Taxonomy" id="177437"/>
    <lineage>
        <taxon>Bacteria</taxon>
        <taxon>Pseudomonadati</taxon>
        <taxon>Thermodesulfobacteriota</taxon>
        <taxon>Desulfobacteria</taxon>
        <taxon>Desulfobacterales</taxon>
        <taxon>Desulfobacteraceae</taxon>
        <taxon>Desulforapulum</taxon>
    </lineage>
</organism>
<dbReference type="eggNOG" id="COG4656">
    <property type="taxonomic scope" value="Bacteria"/>
</dbReference>
<dbReference type="Pfam" id="PF12225">
    <property type="entry name" value="DUF5981"/>
    <property type="match status" value="1"/>
</dbReference>
<keyword evidence="2" id="KW-0479">Metal-binding</keyword>
<evidence type="ECO:0000259" key="1">
    <source>
        <dbReference type="Pfam" id="PF12225"/>
    </source>
</evidence>
<evidence type="ECO:0000313" key="3">
    <source>
        <dbReference type="Proteomes" id="UP000000442"/>
    </source>
</evidence>
<dbReference type="HOGENOM" id="CLU_107569_0_0_7"/>